<dbReference type="Proteomes" id="UP001055439">
    <property type="component" value="Chromosome 8"/>
</dbReference>
<name>A0A9E7KRP0_9LILI</name>
<protein>
    <submittedName>
        <fullName evidence="6">VQ motif</fullName>
    </submittedName>
</protein>
<dbReference type="OrthoDB" id="784396at2759"/>
<feature type="region of interest" description="Disordered" evidence="4">
    <location>
        <begin position="33"/>
        <end position="53"/>
    </location>
</feature>
<evidence type="ECO:0000313" key="6">
    <source>
        <dbReference type="EMBL" id="URE24815.1"/>
    </source>
</evidence>
<comment type="subcellular location">
    <subcellularLocation>
        <location evidence="1">Nucleus</location>
    </subcellularLocation>
</comment>
<dbReference type="PANTHER" id="PTHR33402:SF16">
    <property type="entry name" value="VQ MOTIF-CONTAINING PROTEIN 13-RELATED"/>
    <property type="match status" value="1"/>
</dbReference>
<evidence type="ECO:0000256" key="3">
    <source>
        <dbReference type="ARBA" id="ARBA00023242"/>
    </source>
</evidence>
<dbReference type="InterPro" id="IPR008889">
    <property type="entry name" value="VQ"/>
</dbReference>
<evidence type="ECO:0000256" key="1">
    <source>
        <dbReference type="ARBA" id="ARBA00004123"/>
    </source>
</evidence>
<dbReference type="PANTHER" id="PTHR33402">
    <property type="entry name" value="VQ MOTIF-CONTAINING PROTEIN 11-LIKE"/>
    <property type="match status" value="1"/>
</dbReference>
<organism evidence="6 7">
    <name type="scientific">Musa troglodytarum</name>
    <name type="common">fe'i banana</name>
    <dbReference type="NCBI Taxonomy" id="320322"/>
    <lineage>
        <taxon>Eukaryota</taxon>
        <taxon>Viridiplantae</taxon>
        <taxon>Streptophyta</taxon>
        <taxon>Embryophyta</taxon>
        <taxon>Tracheophyta</taxon>
        <taxon>Spermatophyta</taxon>
        <taxon>Magnoliopsida</taxon>
        <taxon>Liliopsida</taxon>
        <taxon>Zingiberales</taxon>
        <taxon>Musaceae</taxon>
        <taxon>Musa</taxon>
    </lineage>
</organism>
<dbReference type="InterPro" id="IPR039611">
    <property type="entry name" value="VQ_4/11/13/19/31/33"/>
</dbReference>
<feature type="domain" description="VQ" evidence="5">
    <location>
        <begin position="62"/>
        <end position="77"/>
    </location>
</feature>
<keyword evidence="2" id="KW-0597">Phosphoprotein</keyword>
<evidence type="ECO:0000256" key="2">
    <source>
        <dbReference type="ARBA" id="ARBA00022553"/>
    </source>
</evidence>
<dbReference type="AlphaFoldDB" id="A0A9E7KRP0"/>
<evidence type="ECO:0000313" key="7">
    <source>
        <dbReference type="Proteomes" id="UP001055439"/>
    </source>
</evidence>
<proteinExistence type="predicted"/>
<gene>
    <name evidence="6" type="ORF">MUK42_36700</name>
</gene>
<dbReference type="Pfam" id="PF05678">
    <property type="entry name" value="VQ"/>
    <property type="match status" value="1"/>
</dbReference>
<evidence type="ECO:0000256" key="4">
    <source>
        <dbReference type="SAM" id="MobiDB-lite"/>
    </source>
</evidence>
<keyword evidence="3" id="KW-0539">Nucleus</keyword>
<reference evidence="6" key="1">
    <citation type="submission" date="2022-05" db="EMBL/GenBank/DDBJ databases">
        <title>The Musa troglodytarum L. genome provides insights into the mechanism of non-climacteric behaviour and enrichment of carotenoids.</title>
        <authorList>
            <person name="Wang J."/>
        </authorList>
    </citation>
    <scope>NUCLEOTIDE SEQUENCE</scope>
    <source>
        <tissue evidence="6">Leaf</tissue>
    </source>
</reference>
<keyword evidence="7" id="KW-1185">Reference proteome</keyword>
<evidence type="ECO:0000259" key="5">
    <source>
        <dbReference type="Pfam" id="PF05678"/>
    </source>
</evidence>
<dbReference type="GO" id="GO:0005634">
    <property type="term" value="C:nucleus"/>
    <property type="evidence" value="ECO:0007669"/>
    <property type="project" value="UniProtKB-SubCell"/>
</dbReference>
<dbReference type="EMBL" id="CP097510">
    <property type="protein sequence ID" value="URE24815.1"/>
    <property type="molecule type" value="Genomic_DNA"/>
</dbReference>
<accession>A0A9E7KRP0</accession>
<sequence>MLCWSQSMENHQIQSSYPIMPHSTTSTSCISNNGVTTATPLPTPPPTPKSTSRCMDATPCATTFVQANTSSFKQVVQLYIGSIKTMAKCYGGLPLAAKAITTPKRWAFKPYERRSNLKTISPLKSSAFLPRKQPSEIMSPSVLDFPLLALSAVTPMTLDPFNRLLHPYSIVEMLANACSITAGEQ</sequence>